<protein>
    <submittedName>
        <fullName evidence="2">Uncharacterized protein</fullName>
    </submittedName>
</protein>
<evidence type="ECO:0000313" key="2">
    <source>
        <dbReference type="EMBL" id="GBN52806.1"/>
    </source>
</evidence>
<sequence length="116" mass="13277">MYGHPRLTKHTYTDGTWYSVDILPMGHGIFWIFYRWGMVYCGYFTDGAWYIVDILPMGAFYIVDILPMGQDQIIQQILWDPLATLAPGYLLAQEMLGDGTLGGLPEFLCTIEMKLD</sequence>
<evidence type="ECO:0000256" key="1">
    <source>
        <dbReference type="SAM" id="Phobius"/>
    </source>
</evidence>
<dbReference type="EMBL" id="BGPR01011758">
    <property type="protein sequence ID" value="GBN52806.1"/>
    <property type="molecule type" value="Genomic_DNA"/>
</dbReference>
<dbReference type="Proteomes" id="UP000499080">
    <property type="component" value="Unassembled WGS sequence"/>
</dbReference>
<keyword evidence="3" id="KW-1185">Reference proteome</keyword>
<feature type="transmembrane region" description="Helical" evidence="1">
    <location>
        <begin position="16"/>
        <end position="36"/>
    </location>
</feature>
<name>A0A4Y2PRU4_ARAVE</name>
<proteinExistence type="predicted"/>
<keyword evidence="1" id="KW-1133">Transmembrane helix</keyword>
<gene>
    <name evidence="2" type="ORF">AVEN_80918_1</name>
</gene>
<organism evidence="2 3">
    <name type="scientific">Araneus ventricosus</name>
    <name type="common">Orbweaver spider</name>
    <name type="synonym">Epeira ventricosa</name>
    <dbReference type="NCBI Taxonomy" id="182803"/>
    <lineage>
        <taxon>Eukaryota</taxon>
        <taxon>Metazoa</taxon>
        <taxon>Ecdysozoa</taxon>
        <taxon>Arthropoda</taxon>
        <taxon>Chelicerata</taxon>
        <taxon>Arachnida</taxon>
        <taxon>Araneae</taxon>
        <taxon>Araneomorphae</taxon>
        <taxon>Entelegynae</taxon>
        <taxon>Araneoidea</taxon>
        <taxon>Araneidae</taxon>
        <taxon>Araneus</taxon>
    </lineage>
</organism>
<keyword evidence="1" id="KW-0472">Membrane</keyword>
<accession>A0A4Y2PRU4</accession>
<comment type="caution">
    <text evidence="2">The sequence shown here is derived from an EMBL/GenBank/DDBJ whole genome shotgun (WGS) entry which is preliminary data.</text>
</comment>
<dbReference type="AlphaFoldDB" id="A0A4Y2PRU4"/>
<evidence type="ECO:0000313" key="3">
    <source>
        <dbReference type="Proteomes" id="UP000499080"/>
    </source>
</evidence>
<feature type="transmembrane region" description="Helical" evidence="1">
    <location>
        <begin position="48"/>
        <end position="66"/>
    </location>
</feature>
<reference evidence="2 3" key="1">
    <citation type="journal article" date="2019" name="Sci. Rep.">
        <title>Orb-weaving spider Araneus ventricosus genome elucidates the spidroin gene catalogue.</title>
        <authorList>
            <person name="Kono N."/>
            <person name="Nakamura H."/>
            <person name="Ohtoshi R."/>
            <person name="Moran D.A.P."/>
            <person name="Shinohara A."/>
            <person name="Yoshida Y."/>
            <person name="Fujiwara M."/>
            <person name="Mori M."/>
            <person name="Tomita M."/>
            <person name="Arakawa K."/>
        </authorList>
    </citation>
    <scope>NUCLEOTIDE SEQUENCE [LARGE SCALE GENOMIC DNA]</scope>
</reference>
<keyword evidence="1" id="KW-0812">Transmembrane</keyword>